<keyword evidence="1" id="KW-0732">Signal</keyword>
<feature type="chain" id="PRO_5020701215" description="Lipoprotein" evidence="1">
    <location>
        <begin position="20"/>
        <end position="73"/>
    </location>
</feature>
<comment type="caution">
    <text evidence="2">The sequence shown here is derived from an EMBL/GenBank/DDBJ whole genome shotgun (WGS) entry which is preliminary data.</text>
</comment>
<dbReference type="RefSeq" id="WP_136861665.1">
    <property type="nucleotide sequence ID" value="NZ_SWCJ01000001.1"/>
</dbReference>
<gene>
    <name evidence="2" type="ORF">FCL42_01865</name>
</gene>
<keyword evidence="3" id="KW-1185">Reference proteome</keyword>
<organism evidence="2 3">
    <name type="scientific">Ferrimonas aestuarii</name>
    <dbReference type="NCBI Taxonomy" id="2569539"/>
    <lineage>
        <taxon>Bacteria</taxon>
        <taxon>Pseudomonadati</taxon>
        <taxon>Pseudomonadota</taxon>
        <taxon>Gammaproteobacteria</taxon>
        <taxon>Alteromonadales</taxon>
        <taxon>Ferrimonadaceae</taxon>
        <taxon>Ferrimonas</taxon>
    </lineage>
</organism>
<dbReference type="AlphaFoldDB" id="A0A4U1BS64"/>
<dbReference type="PROSITE" id="PS51257">
    <property type="entry name" value="PROKAR_LIPOPROTEIN"/>
    <property type="match status" value="1"/>
</dbReference>
<protein>
    <recommendedName>
        <fullName evidence="4">Lipoprotein</fullName>
    </recommendedName>
</protein>
<accession>A0A4U1BS64</accession>
<evidence type="ECO:0008006" key="4">
    <source>
        <dbReference type="Google" id="ProtNLM"/>
    </source>
</evidence>
<dbReference type="OrthoDB" id="6402410at2"/>
<proteinExistence type="predicted"/>
<dbReference type="Proteomes" id="UP000305675">
    <property type="component" value="Unassembled WGS sequence"/>
</dbReference>
<feature type="signal peptide" evidence="1">
    <location>
        <begin position="1"/>
        <end position="19"/>
    </location>
</feature>
<name>A0A4U1BS64_9GAMM</name>
<reference evidence="2 3" key="1">
    <citation type="submission" date="2019-04" db="EMBL/GenBank/DDBJ databases">
        <authorList>
            <person name="Hwang J.C."/>
        </authorList>
    </citation>
    <scope>NUCLEOTIDE SEQUENCE [LARGE SCALE GENOMIC DNA]</scope>
    <source>
        <strain evidence="2 3">IMCC35002</strain>
    </source>
</reference>
<evidence type="ECO:0000256" key="1">
    <source>
        <dbReference type="SAM" id="SignalP"/>
    </source>
</evidence>
<dbReference type="EMBL" id="SWCJ01000001">
    <property type="protein sequence ID" value="TKB58517.1"/>
    <property type="molecule type" value="Genomic_DNA"/>
</dbReference>
<evidence type="ECO:0000313" key="2">
    <source>
        <dbReference type="EMBL" id="TKB58517.1"/>
    </source>
</evidence>
<sequence>MIRSTTVALVVASSFLTMGCGGPEATWVHDSKDNQAFMQDRDICNRQTDDSAADFNGRFETCMNGHGWRLEAH</sequence>
<evidence type="ECO:0000313" key="3">
    <source>
        <dbReference type="Proteomes" id="UP000305675"/>
    </source>
</evidence>